<evidence type="ECO:0000256" key="1">
    <source>
        <dbReference type="ARBA" id="ARBA00023239"/>
    </source>
</evidence>
<dbReference type="AlphaFoldDB" id="A0A6I2M5Y1"/>
<keyword evidence="3" id="KW-1185">Reference proteome</keyword>
<dbReference type="Proteomes" id="UP000441585">
    <property type="component" value="Unassembled WGS sequence"/>
</dbReference>
<protein>
    <submittedName>
        <fullName evidence="2">Enoyl-CoA hydratase/isomerase family protein</fullName>
    </submittedName>
</protein>
<dbReference type="EMBL" id="WKKF01000001">
    <property type="protein sequence ID" value="MRX53548.1"/>
    <property type="molecule type" value="Genomic_DNA"/>
</dbReference>
<organism evidence="2 3">
    <name type="scientific">Metabacillus idriensis</name>
    <dbReference type="NCBI Taxonomy" id="324768"/>
    <lineage>
        <taxon>Bacteria</taxon>
        <taxon>Bacillati</taxon>
        <taxon>Bacillota</taxon>
        <taxon>Bacilli</taxon>
        <taxon>Bacillales</taxon>
        <taxon>Bacillaceae</taxon>
        <taxon>Metabacillus</taxon>
    </lineage>
</organism>
<keyword evidence="1" id="KW-0456">Lyase</keyword>
<dbReference type="InterPro" id="IPR001753">
    <property type="entry name" value="Enoyl-CoA_hydra/iso"/>
</dbReference>
<dbReference type="RefSeq" id="WP_170292730.1">
    <property type="nucleotide sequence ID" value="NZ_CAJGAA010000001.1"/>
</dbReference>
<evidence type="ECO:0000313" key="3">
    <source>
        <dbReference type="Proteomes" id="UP000441585"/>
    </source>
</evidence>
<dbReference type="SUPFAM" id="SSF52096">
    <property type="entry name" value="ClpP/crotonase"/>
    <property type="match status" value="1"/>
</dbReference>
<gene>
    <name evidence="2" type="ORF">GJU41_06155</name>
</gene>
<dbReference type="GO" id="GO:0016829">
    <property type="term" value="F:lyase activity"/>
    <property type="evidence" value="ECO:0007669"/>
    <property type="project" value="UniProtKB-KW"/>
</dbReference>
<dbReference type="PANTHER" id="PTHR11941:SF27">
    <property type="entry name" value="ETHYLMALONYL-COA DECARBOXYLASE"/>
    <property type="match status" value="1"/>
</dbReference>
<dbReference type="PANTHER" id="PTHR11941">
    <property type="entry name" value="ENOYL-COA HYDRATASE-RELATED"/>
    <property type="match status" value="1"/>
</dbReference>
<sequence length="252" mass="27911">MGKVSASERNGLLEIKINRPERRNAIDYDVMNELEAILNKAEGNERLIAAIITGSGSKAFCSGGDLSVFGNIATAEEALYMLSKMGNLLYRIMTLPVPTFALINGTAVGGGMEIAASADFRLVNEEASLGFIQGNQAITTGWGGSTMMFEKMQHDKALYMLTSGERMNAQKAKELGFASVVFHSDTFEKDAYEYIRKSLIPYPDVIRAYKKVQINKWVSSGLKKRMQEEIAQCAELWAGEDHLNAVRQFFQK</sequence>
<dbReference type="Pfam" id="PF00378">
    <property type="entry name" value="ECH_1"/>
    <property type="match status" value="1"/>
</dbReference>
<comment type="caution">
    <text evidence="2">The sequence shown here is derived from an EMBL/GenBank/DDBJ whole genome shotgun (WGS) entry which is preliminary data.</text>
</comment>
<dbReference type="GO" id="GO:0005829">
    <property type="term" value="C:cytosol"/>
    <property type="evidence" value="ECO:0007669"/>
    <property type="project" value="TreeGrafter"/>
</dbReference>
<keyword evidence="2" id="KW-0413">Isomerase</keyword>
<dbReference type="Gene3D" id="3.90.226.10">
    <property type="entry name" value="2-enoyl-CoA Hydratase, Chain A, domain 1"/>
    <property type="match status" value="1"/>
</dbReference>
<dbReference type="CDD" id="cd06558">
    <property type="entry name" value="crotonase-like"/>
    <property type="match status" value="1"/>
</dbReference>
<accession>A0A6I2M5Y1</accession>
<dbReference type="GO" id="GO:0006635">
    <property type="term" value="P:fatty acid beta-oxidation"/>
    <property type="evidence" value="ECO:0007669"/>
    <property type="project" value="TreeGrafter"/>
</dbReference>
<reference evidence="2 3" key="1">
    <citation type="submission" date="2019-11" db="EMBL/GenBank/DDBJ databases">
        <title>Bacillus idriensis genome.</title>
        <authorList>
            <person name="Konopka E.N."/>
            <person name="Newman J.D."/>
        </authorList>
    </citation>
    <scope>NUCLEOTIDE SEQUENCE [LARGE SCALE GENOMIC DNA]</scope>
    <source>
        <strain evidence="2 3">DSM 19097</strain>
    </source>
</reference>
<dbReference type="GO" id="GO:0016853">
    <property type="term" value="F:isomerase activity"/>
    <property type="evidence" value="ECO:0007669"/>
    <property type="project" value="UniProtKB-KW"/>
</dbReference>
<evidence type="ECO:0000313" key="2">
    <source>
        <dbReference type="EMBL" id="MRX53548.1"/>
    </source>
</evidence>
<dbReference type="InterPro" id="IPR029045">
    <property type="entry name" value="ClpP/crotonase-like_dom_sf"/>
</dbReference>
<name>A0A6I2M5Y1_9BACI</name>
<proteinExistence type="predicted"/>